<dbReference type="GO" id="GO:0005524">
    <property type="term" value="F:ATP binding"/>
    <property type="evidence" value="ECO:0007669"/>
    <property type="project" value="UniProtKB-KW"/>
</dbReference>
<dbReference type="InterPro" id="IPR003439">
    <property type="entry name" value="ABC_transporter-like_ATP-bd"/>
</dbReference>
<evidence type="ECO:0000259" key="14">
    <source>
        <dbReference type="PROSITE" id="PS50893"/>
    </source>
</evidence>
<keyword evidence="18" id="KW-1185">Reference proteome</keyword>
<dbReference type="InterPro" id="IPR027417">
    <property type="entry name" value="P-loop_NTPase"/>
</dbReference>
<feature type="transmembrane region" description="Helical" evidence="13">
    <location>
        <begin position="306"/>
        <end position="325"/>
    </location>
</feature>
<keyword evidence="2" id="KW-0813">Transport</keyword>
<dbReference type="InterPro" id="IPR039421">
    <property type="entry name" value="Type_1_exporter"/>
</dbReference>
<dbReference type="GO" id="GO:0016887">
    <property type="term" value="F:ATP hydrolysis activity"/>
    <property type="evidence" value="ECO:0007669"/>
    <property type="project" value="InterPro"/>
</dbReference>
<organism evidence="17 18">
    <name type="scientific">Clostridium combesii</name>
    <dbReference type="NCBI Taxonomy" id="39481"/>
    <lineage>
        <taxon>Bacteria</taxon>
        <taxon>Bacillati</taxon>
        <taxon>Bacillota</taxon>
        <taxon>Clostridia</taxon>
        <taxon>Eubacteriales</taxon>
        <taxon>Clostridiaceae</taxon>
        <taxon>Clostridium</taxon>
    </lineage>
</organism>
<dbReference type="Gene3D" id="3.40.50.300">
    <property type="entry name" value="P-loop containing nucleotide triphosphate hydrolases"/>
    <property type="match status" value="1"/>
</dbReference>
<feature type="domain" description="ABC transporter" evidence="14">
    <location>
        <begin position="485"/>
        <end position="719"/>
    </location>
</feature>
<dbReference type="Gene3D" id="3.90.70.10">
    <property type="entry name" value="Cysteine proteinases"/>
    <property type="match status" value="1"/>
</dbReference>
<gene>
    <name evidence="17" type="ORF">CS538_11195</name>
</gene>
<evidence type="ECO:0000256" key="5">
    <source>
        <dbReference type="ARBA" id="ARBA00022692"/>
    </source>
</evidence>
<keyword evidence="3" id="KW-1003">Cell membrane</keyword>
<dbReference type="Pfam" id="PF00005">
    <property type="entry name" value="ABC_tran"/>
    <property type="match status" value="1"/>
</dbReference>
<feature type="transmembrane region" description="Helical" evidence="13">
    <location>
        <begin position="167"/>
        <end position="193"/>
    </location>
</feature>
<dbReference type="InterPro" id="IPR017871">
    <property type="entry name" value="ABC_transporter-like_CS"/>
</dbReference>
<evidence type="ECO:0000256" key="6">
    <source>
        <dbReference type="ARBA" id="ARBA00022741"/>
    </source>
</evidence>
<keyword evidence="7" id="KW-0378">Hydrolase</keyword>
<comment type="subcellular location">
    <subcellularLocation>
        <location evidence="1">Cell membrane</location>
        <topology evidence="1">Multi-pass membrane protein</topology>
    </subcellularLocation>
</comment>
<name>A0A2G7HFJ8_9CLOT</name>
<evidence type="ECO:0000256" key="13">
    <source>
        <dbReference type="SAM" id="Phobius"/>
    </source>
</evidence>
<dbReference type="GO" id="GO:0043214">
    <property type="term" value="F:ABC-type bacteriocin transporter activity"/>
    <property type="evidence" value="ECO:0007669"/>
    <property type="project" value="InterPro"/>
</dbReference>
<dbReference type="PANTHER" id="PTHR43394:SF1">
    <property type="entry name" value="ATP-BINDING CASSETTE SUB-FAMILY B MEMBER 10, MITOCHONDRIAL"/>
    <property type="match status" value="1"/>
</dbReference>
<dbReference type="GO" id="GO:0015421">
    <property type="term" value="F:ABC-type oligopeptide transporter activity"/>
    <property type="evidence" value="ECO:0007669"/>
    <property type="project" value="TreeGrafter"/>
</dbReference>
<keyword evidence="12 13" id="KW-0472">Membrane</keyword>
<keyword evidence="11 13" id="KW-1133">Transmembrane helix</keyword>
<keyword evidence="10" id="KW-1278">Translocase</keyword>
<dbReference type="InterPro" id="IPR003593">
    <property type="entry name" value="AAA+_ATPase"/>
</dbReference>
<dbReference type="GO" id="GO:0005886">
    <property type="term" value="C:plasma membrane"/>
    <property type="evidence" value="ECO:0007669"/>
    <property type="project" value="UniProtKB-SubCell"/>
</dbReference>
<dbReference type="RefSeq" id="WP_099839510.1">
    <property type="nucleotide sequence ID" value="NZ_PEIK01000008.1"/>
</dbReference>
<dbReference type="PANTHER" id="PTHR43394">
    <property type="entry name" value="ATP-DEPENDENT PERMEASE MDL1, MITOCHONDRIAL"/>
    <property type="match status" value="1"/>
</dbReference>
<keyword evidence="8" id="KW-0788">Thiol protease</keyword>
<dbReference type="FunFam" id="3.40.50.300:FF:000287">
    <property type="entry name" value="Multidrug ABC transporter ATP-binding protein"/>
    <property type="match status" value="1"/>
</dbReference>
<evidence type="ECO:0000256" key="7">
    <source>
        <dbReference type="ARBA" id="ARBA00022801"/>
    </source>
</evidence>
<dbReference type="InterPro" id="IPR036640">
    <property type="entry name" value="ABC1_TM_sf"/>
</dbReference>
<evidence type="ECO:0000313" key="17">
    <source>
        <dbReference type="EMBL" id="PIH03901.1"/>
    </source>
</evidence>
<evidence type="ECO:0000256" key="8">
    <source>
        <dbReference type="ARBA" id="ARBA00022807"/>
    </source>
</evidence>
<evidence type="ECO:0000256" key="4">
    <source>
        <dbReference type="ARBA" id="ARBA00022670"/>
    </source>
</evidence>
<evidence type="ECO:0000256" key="12">
    <source>
        <dbReference type="ARBA" id="ARBA00023136"/>
    </source>
</evidence>
<dbReference type="PROSITE" id="PS00211">
    <property type="entry name" value="ABC_TRANSPORTER_1"/>
    <property type="match status" value="1"/>
</dbReference>
<dbReference type="AlphaFoldDB" id="A0A2G7HFJ8"/>
<dbReference type="InterPro" id="IPR005074">
    <property type="entry name" value="Peptidase_C39"/>
</dbReference>
<evidence type="ECO:0000313" key="18">
    <source>
        <dbReference type="Proteomes" id="UP000231322"/>
    </source>
</evidence>
<dbReference type="Proteomes" id="UP000231322">
    <property type="component" value="Unassembled WGS sequence"/>
</dbReference>
<dbReference type="GO" id="GO:0006508">
    <property type="term" value="P:proteolysis"/>
    <property type="evidence" value="ECO:0007669"/>
    <property type="project" value="UniProtKB-KW"/>
</dbReference>
<dbReference type="InterPro" id="IPR005897">
    <property type="entry name" value="Pept_C39_ABC_bacteriocin"/>
</dbReference>
<sequence length="740" mass="83553">MTHFFNKYICIKQHDYKDCGCACLATICKQYGLKYPISKIREVAGTDKEGTSALGVIKAAEELGFTAKGVKASKPEDLFSEIPLPCIAHVVIDKTMLHYVVIHKITEKEIIIADPAKGIVKYTPNEFFEIWTGILLIMTPTVKFQKGNKEKGLFQRFFKLIKPQKKLLINIFLSSIIFTILGIIGAFYFKFILDDIIPNNLNKSLHMISIGIIVLTFFKVLLGAFRRQLLIYLGQNMDIPLMLGYYEHVINLPMNFFGTREVGEIISRFNDASKIRDAISGATLTMMIDSLMVIIGGIFLYTSNSLLFGITIIPIVLYIIIVWVFNKPLEEVNRSVMEDNAKLTSYLVESLNGVETIKAFNAEGEVNLETEKRFISLIKSVFKNGFINNFHSSTKEGVKAIFTIVILWVGTHEVLKGSMSIGQLISFNALLAYFLDPIENIINLQPQLQTAVVAGERLGEILDLEPEKSIDEEKKIKPQSLLGNIEFKDVDFRYGTRKLILKDINMNINPGERIALVGESGSGKTTLAKLLMKFYQCEKGEILINTYNIKDINIEALRDKIAYISQETFLFNGTIKENLSLGNPYITYEEIIEACKRARIHDFINSLPLRYNTLVDENGSNFSGGQKQRLSIARAILKKPQILIMDEATSSLDSITERAIENTMNEFSEGITTIIIAHRLSTIRRCNTIYVLDKGEIIEKGSHDELIDIKGRYYNLWKDQLPFDDVNLEVAASKDKGGIK</sequence>
<dbReference type="InterPro" id="IPR011527">
    <property type="entry name" value="ABC1_TM_dom"/>
</dbReference>
<evidence type="ECO:0000256" key="2">
    <source>
        <dbReference type="ARBA" id="ARBA00022448"/>
    </source>
</evidence>
<evidence type="ECO:0000259" key="16">
    <source>
        <dbReference type="PROSITE" id="PS50990"/>
    </source>
</evidence>
<evidence type="ECO:0000256" key="10">
    <source>
        <dbReference type="ARBA" id="ARBA00022967"/>
    </source>
</evidence>
<dbReference type="SUPFAM" id="SSF90123">
    <property type="entry name" value="ABC transporter transmembrane region"/>
    <property type="match status" value="1"/>
</dbReference>
<dbReference type="EMBL" id="PEIK01000008">
    <property type="protein sequence ID" value="PIH03901.1"/>
    <property type="molecule type" value="Genomic_DNA"/>
</dbReference>
<evidence type="ECO:0000259" key="15">
    <source>
        <dbReference type="PROSITE" id="PS50929"/>
    </source>
</evidence>
<dbReference type="CDD" id="cd02418">
    <property type="entry name" value="Peptidase_C39B"/>
    <property type="match status" value="1"/>
</dbReference>
<dbReference type="SUPFAM" id="SSF52540">
    <property type="entry name" value="P-loop containing nucleoside triphosphate hydrolases"/>
    <property type="match status" value="1"/>
</dbReference>
<dbReference type="NCBIfam" id="TIGR01193">
    <property type="entry name" value="bacteriocin_ABC"/>
    <property type="match status" value="1"/>
</dbReference>
<keyword evidence="9 17" id="KW-0067">ATP-binding</keyword>
<dbReference type="PROSITE" id="PS50893">
    <property type="entry name" value="ABC_TRANSPORTER_2"/>
    <property type="match status" value="1"/>
</dbReference>
<keyword evidence="5 13" id="KW-0812">Transmembrane</keyword>
<accession>A0A2G7HFJ8</accession>
<dbReference type="CDD" id="cd18570">
    <property type="entry name" value="ABC_6TM_PCAT1_LagD_like"/>
    <property type="match status" value="1"/>
</dbReference>
<dbReference type="PROSITE" id="PS50929">
    <property type="entry name" value="ABC_TM1F"/>
    <property type="match status" value="1"/>
</dbReference>
<dbReference type="Gene3D" id="1.20.1560.10">
    <property type="entry name" value="ABC transporter type 1, transmembrane domain"/>
    <property type="match status" value="1"/>
</dbReference>
<feature type="domain" description="ABC transmembrane type-1" evidence="15">
    <location>
        <begin position="171"/>
        <end position="450"/>
    </location>
</feature>
<evidence type="ECO:0000256" key="11">
    <source>
        <dbReference type="ARBA" id="ARBA00022989"/>
    </source>
</evidence>
<dbReference type="Pfam" id="PF00664">
    <property type="entry name" value="ABC_membrane"/>
    <property type="match status" value="1"/>
</dbReference>
<evidence type="ECO:0000256" key="9">
    <source>
        <dbReference type="ARBA" id="ARBA00022840"/>
    </source>
</evidence>
<reference evidence="17 18" key="1">
    <citation type="submission" date="2017-10" db="EMBL/GenBank/DDBJ databases">
        <title>Reclassification of Eubacterium combesii and discrepancies in the nomenclature of botulinum neurotoxin producing clostridia. Request for an Opinion.</title>
        <authorList>
            <person name="Dobritsa A.P."/>
            <person name="Kutumbaka K.K."/>
            <person name="Samadpour M."/>
        </authorList>
    </citation>
    <scope>NUCLEOTIDE SEQUENCE [LARGE SCALE GENOMIC DNA]</scope>
    <source>
        <strain evidence="17 18">DSM 20696</strain>
    </source>
</reference>
<dbReference type="GO" id="GO:0008234">
    <property type="term" value="F:cysteine-type peptidase activity"/>
    <property type="evidence" value="ECO:0007669"/>
    <property type="project" value="UniProtKB-KW"/>
</dbReference>
<dbReference type="PROSITE" id="PS50990">
    <property type="entry name" value="PEPTIDASE_C39"/>
    <property type="match status" value="1"/>
</dbReference>
<protein>
    <submittedName>
        <fullName evidence="17">Bacteriocin ABC transporter ATP-binding protein</fullName>
    </submittedName>
</protein>
<proteinExistence type="predicted"/>
<dbReference type="Pfam" id="PF03412">
    <property type="entry name" value="Peptidase_C39"/>
    <property type="match status" value="1"/>
</dbReference>
<keyword evidence="6" id="KW-0547">Nucleotide-binding</keyword>
<comment type="caution">
    <text evidence="17">The sequence shown here is derived from an EMBL/GenBank/DDBJ whole genome shotgun (WGS) entry which is preliminary data.</text>
</comment>
<evidence type="ECO:0000256" key="3">
    <source>
        <dbReference type="ARBA" id="ARBA00022475"/>
    </source>
</evidence>
<evidence type="ECO:0000256" key="1">
    <source>
        <dbReference type="ARBA" id="ARBA00004651"/>
    </source>
</evidence>
<feature type="transmembrane region" description="Helical" evidence="13">
    <location>
        <begin position="278"/>
        <end position="300"/>
    </location>
</feature>
<dbReference type="SMART" id="SM00382">
    <property type="entry name" value="AAA"/>
    <property type="match status" value="1"/>
</dbReference>
<feature type="domain" description="Peptidase C39" evidence="16">
    <location>
        <begin position="13"/>
        <end position="138"/>
    </location>
</feature>
<keyword evidence="4" id="KW-0645">Protease</keyword>
<feature type="transmembrane region" description="Helical" evidence="13">
    <location>
        <begin position="205"/>
        <end position="225"/>
    </location>
</feature>